<dbReference type="GO" id="GO:0000012">
    <property type="term" value="P:single strand break repair"/>
    <property type="evidence" value="ECO:0007669"/>
    <property type="project" value="TreeGrafter"/>
</dbReference>
<dbReference type="Gene3D" id="3.30.428.10">
    <property type="entry name" value="HIT-like"/>
    <property type="match status" value="1"/>
</dbReference>
<dbReference type="Pfam" id="PF01230">
    <property type="entry name" value="HIT"/>
    <property type="match status" value="1"/>
</dbReference>
<organism evidence="8 9">
    <name type="scientific">Geosmithia morbida</name>
    <dbReference type="NCBI Taxonomy" id="1094350"/>
    <lineage>
        <taxon>Eukaryota</taxon>
        <taxon>Fungi</taxon>
        <taxon>Dikarya</taxon>
        <taxon>Ascomycota</taxon>
        <taxon>Pezizomycotina</taxon>
        <taxon>Sordariomycetes</taxon>
        <taxon>Hypocreomycetidae</taxon>
        <taxon>Hypocreales</taxon>
        <taxon>Bionectriaceae</taxon>
        <taxon>Geosmithia</taxon>
    </lineage>
</organism>
<dbReference type="OrthoDB" id="3512845at2759"/>
<gene>
    <name evidence="8" type="ORF">GMORB2_4514</name>
</gene>
<evidence type="ECO:0000256" key="3">
    <source>
        <dbReference type="ARBA" id="ARBA00022833"/>
    </source>
</evidence>
<evidence type="ECO:0000313" key="8">
    <source>
        <dbReference type="EMBL" id="KAF4119605.1"/>
    </source>
</evidence>
<name>A0A9P4YPD7_9HYPO</name>
<keyword evidence="5" id="KW-0539">Nucleus</keyword>
<dbReference type="EMBL" id="JAANYQ010000022">
    <property type="protein sequence ID" value="KAF4119605.1"/>
    <property type="molecule type" value="Genomic_DNA"/>
</dbReference>
<dbReference type="AlphaFoldDB" id="A0A9P4YPD7"/>
<proteinExistence type="predicted"/>
<dbReference type="GO" id="GO:0005634">
    <property type="term" value="C:nucleus"/>
    <property type="evidence" value="ECO:0007669"/>
    <property type="project" value="UniProtKB-SubCell"/>
</dbReference>
<dbReference type="GO" id="GO:0033699">
    <property type="term" value="F:DNA 5'-adenosine monophosphate hydrolase activity"/>
    <property type="evidence" value="ECO:0007669"/>
    <property type="project" value="TreeGrafter"/>
</dbReference>
<dbReference type="PANTHER" id="PTHR12486:SF4">
    <property type="entry name" value="APRATAXIN"/>
    <property type="match status" value="1"/>
</dbReference>
<evidence type="ECO:0000259" key="6">
    <source>
        <dbReference type="Pfam" id="PF01230"/>
    </source>
</evidence>
<evidence type="ECO:0000256" key="4">
    <source>
        <dbReference type="ARBA" id="ARBA00023125"/>
    </source>
</evidence>
<sequence>MKPKKAKHGEAKALRAATAAAAAAAAASSRSRMGLGVYLKEPETFPSSRVIFHTADFVAIHDLYPKATVHALLLPRRRDRNLLHPFEALADDAFRRQVIEQTARLKRMVAGELRRLVGRDSRADAARQAVLDGEAGPEHPSLLLPPPRLPEGGRDWEAEVMAGVHAVPSMSHLHVHVLSRDMHSNAVRHRRHYNSFNTPFFVPLGDIPLAPDDGRRHTGHEGYLRWGMRCWRCGRDFGNRFKELKEHLDGEFVEWKRE</sequence>
<dbReference type="InterPro" id="IPR036265">
    <property type="entry name" value="HIT-like_sf"/>
</dbReference>
<feature type="domain" description="HIT" evidence="6">
    <location>
        <begin position="48"/>
        <end position="182"/>
    </location>
</feature>
<dbReference type="GeneID" id="55970742"/>
<dbReference type="Pfam" id="PF16278">
    <property type="entry name" value="zf-C2HE"/>
    <property type="match status" value="1"/>
</dbReference>
<evidence type="ECO:0000259" key="7">
    <source>
        <dbReference type="Pfam" id="PF16278"/>
    </source>
</evidence>
<dbReference type="GO" id="GO:1990165">
    <property type="term" value="F:single-strand break-containing DNA binding"/>
    <property type="evidence" value="ECO:0007669"/>
    <property type="project" value="TreeGrafter"/>
</dbReference>
<keyword evidence="4" id="KW-0238">DNA-binding</keyword>
<evidence type="ECO:0000313" key="9">
    <source>
        <dbReference type="Proteomes" id="UP000749293"/>
    </source>
</evidence>
<comment type="caution">
    <text evidence="8">The sequence shown here is derived from an EMBL/GenBank/DDBJ whole genome shotgun (WGS) entry which is preliminary data.</text>
</comment>
<keyword evidence="9" id="KW-1185">Reference proteome</keyword>
<comment type="subcellular location">
    <subcellularLocation>
        <location evidence="1">Nucleus</location>
    </subcellularLocation>
</comment>
<dbReference type="GO" id="GO:0030983">
    <property type="term" value="F:mismatched DNA binding"/>
    <property type="evidence" value="ECO:0007669"/>
    <property type="project" value="TreeGrafter"/>
</dbReference>
<evidence type="ECO:0000256" key="1">
    <source>
        <dbReference type="ARBA" id="ARBA00004123"/>
    </source>
</evidence>
<evidence type="ECO:0000256" key="2">
    <source>
        <dbReference type="ARBA" id="ARBA00022723"/>
    </source>
</evidence>
<dbReference type="PANTHER" id="PTHR12486">
    <property type="entry name" value="APRATAXIN-RELATED"/>
    <property type="match status" value="1"/>
</dbReference>
<reference evidence="8" key="1">
    <citation type="submission" date="2020-03" db="EMBL/GenBank/DDBJ databases">
        <title>Site-based positive gene gene selection in Geosmithia morbida across the United States reveals a broad range of putative effectors and factors for local host and environmental adapation.</title>
        <authorList>
            <person name="Onufrak A."/>
            <person name="Murdoch R.W."/>
            <person name="Gazis R."/>
            <person name="Huff M."/>
            <person name="Staton M."/>
            <person name="Klingeman W."/>
            <person name="Hadziabdic D."/>
        </authorList>
    </citation>
    <scope>NUCLEOTIDE SEQUENCE</scope>
    <source>
        <strain evidence="8">1262</strain>
    </source>
</reference>
<dbReference type="GO" id="GO:0003725">
    <property type="term" value="F:double-stranded RNA binding"/>
    <property type="evidence" value="ECO:0007669"/>
    <property type="project" value="TreeGrafter"/>
</dbReference>
<dbReference type="GO" id="GO:0003697">
    <property type="term" value="F:single-stranded DNA binding"/>
    <property type="evidence" value="ECO:0007669"/>
    <property type="project" value="TreeGrafter"/>
</dbReference>
<protein>
    <submittedName>
        <fullName evidence="8">Aprataxin</fullName>
    </submittedName>
</protein>
<evidence type="ECO:0000256" key="5">
    <source>
        <dbReference type="ARBA" id="ARBA00023242"/>
    </source>
</evidence>
<feature type="domain" description="Aprataxin C2HE/C2H2/C2HC zinc finger" evidence="7">
    <location>
        <begin position="197"/>
        <end position="252"/>
    </location>
</feature>
<dbReference type="InterPro" id="IPR032566">
    <property type="entry name" value="Znf-C2HE"/>
</dbReference>
<dbReference type="SUPFAM" id="SSF54197">
    <property type="entry name" value="HIT-like"/>
    <property type="match status" value="1"/>
</dbReference>
<dbReference type="Proteomes" id="UP000749293">
    <property type="component" value="Unassembled WGS sequence"/>
</dbReference>
<dbReference type="GO" id="GO:0046872">
    <property type="term" value="F:metal ion binding"/>
    <property type="evidence" value="ECO:0007669"/>
    <property type="project" value="UniProtKB-KW"/>
</dbReference>
<accession>A0A9P4YPD7</accession>
<dbReference type="RefSeq" id="XP_035318257.1">
    <property type="nucleotide sequence ID" value="XM_035466488.1"/>
</dbReference>
<dbReference type="InterPro" id="IPR011146">
    <property type="entry name" value="HIT-like"/>
</dbReference>
<keyword evidence="2" id="KW-0479">Metal-binding</keyword>
<keyword evidence="3" id="KW-0862">Zinc</keyword>